<dbReference type="RefSeq" id="WP_055181599.1">
    <property type="nucleotide sequence ID" value="NZ_CABIWY010000006.1"/>
</dbReference>
<dbReference type="Pfam" id="PF14559">
    <property type="entry name" value="TPR_19"/>
    <property type="match status" value="1"/>
</dbReference>
<evidence type="ECO:0000256" key="2">
    <source>
        <dbReference type="SAM" id="Coils"/>
    </source>
</evidence>
<dbReference type="EMBL" id="CYYY01000006">
    <property type="protein sequence ID" value="CUN86789.1"/>
    <property type="molecule type" value="Genomic_DNA"/>
</dbReference>
<evidence type="ECO:0000256" key="1">
    <source>
        <dbReference type="PROSITE-ProRule" id="PRU00339"/>
    </source>
</evidence>
<name>A0A174AFV6_9FIRM</name>
<reference evidence="5 6" key="1">
    <citation type="submission" date="2015-09" db="EMBL/GenBank/DDBJ databases">
        <authorList>
            <consortium name="Pathogen Informatics"/>
        </authorList>
    </citation>
    <scope>NUCLEOTIDE SEQUENCE [LARGE SCALE GENOMIC DNA]</scope>
    <source>
        <strain evidence="5 6">2789STDY5608866</strain>
    </source>
</reference>
<dbReference type="SUPFAM" id="SSF48452">
    <property type="entry name" value="TPR-like"/>
    <property type="match status" value="1"/>
</dbReference>
<dbReference type="Proteomes" id="UP000095439">
    <property type="component" value="Unassembled WGS sequence"/>
</dbReference>
<keyword evidence="2" id="KW-0175">Coiled coil</keyword>
<feature type="repeat" description="TPR" evidence="1">
    <location>
        <begin position="80"/>
        <end position="113"/>
    </location>
</feature>
<proteinExistence type="predicted"/>
<evidence type="ECO:0000313" key="5">
    <source>
        <dbReference type="EMBL" id="CUN86789.1"/>
    </source>
</evidence>
<dbReference type="Gene3D" id="1.25.40.10">
    <property type="entry name" value="Tetratricopeptide repeat domain"/>
    <property type="match status" value="1"/>
</dbReference>
<organism evidence="5 6">
    <name type="scientific">Dorea longicatena</name>
    <dbReference type="NCBI Taxonomy" id="88431"/>
    <lineage>
        <taxon>Bacteria</taxon>
        <taxon>Bacillati</taxon>
        <taxon>Bacillota</taxon>
        <taxon>Clostridia</taxon>
        <taxon>Lachnospirales</taxon>
        <taxon>Lachnospiraceae</taxon>
        <taxon>Dorea</taxon>
    </lineage>
</organism>
<dbReference type="Pfam" id="PF14903">
    <property type="entry name" value="WG_beta_rep"/>
    <property type="match status" value="2"/>
</dbReference>
<keyword evidence="1" id="KW-0802">TPR repeat</keyword>
<evidence type="ECO:0000259" key="4">
    <source>
        <dbReference type="Pfam" id="PF13240"/>
    </source>
</evidence>
<dbReference type="InterPro" id="IPR019734">
    <property type="entry name" value="TPR_rpt"/>
</dbReference>
<dbReference type="InterPro" id="IPR032774">
    <property type="entry name" value="WG_beta_rep"/>
</dbReference>
<keyword evidence="3" id="KW-0812">Transmembrane</keyword>
<dbReference type="InterPro" id="IPR011990">
    <property type="entry name" value="TPR-like_helical_dom_sf"/>
</dbReference>
<feature type="transmembrane region" description="Helical" evidence="3">
    <location>
        <begin position="50"/>
        <end position="68"/>
    </location>
</feature>
<gene>
    <name evidence="5" type="ORF">ERS852423_01656</name>
</gene>
<dbReference type="AlphaFoldDB" id="A0A174AFV6"/>
<sequence>MICKRCGAENNETARFCRNCGNEFKQESITTVSLDSNNQKYKKRTRKKRGVLLILILVIAGIIASFWITKSKREKKIKEYKNQITQGNKYVEDLDYEKAEELYLKAIKVDPKRKYPYLKLADVYVAQGKYDKAIKTLEDAYENVTVTEKKGENKQDISEVKQEIETKKEEISNASEYTWVVKPEIEADDIYYLRDSNRREKSTNELQRQMKSKYAVIKKGDTYNLIDSNGKIKDLNEALNAFAGQGNINRNFSVGKVTTMDGFYCLTASEGADDCIMNDQGKVMNCLDYDLTEVQGSYYYCNGLCNAMEGMEYLNDQGITRNLRKIETVIPIKQSKNSYKTNGEDADVWLEKNKTKYALWKDESLISDFTYDECGSENSGLLAVKKGGKWGYLDKTGKVIIPIKYDASWKEYFADLGQSIQKEYCYAASEGYVTLVKNNKWEMRTTDNKLVILPGIFEKILPVYDGKCWVKKDGKWGVIQLNEAVMDKEDENKNTVDNTESNTLIFTNAQIAYIRQQLSVPKSNNITMTISDSPYYWEVGGCSLVNVTFTENGEVVASADVNVDTAECTTSIFNYTKTE</sequence>
<keyword evidence="3" id="KW-0472">Membrane</keyword>
<protein>
    <submittedName>
        <fullName evidence="5">Tetratricopeptide repeat</fullName>
    </submittedName>
</protein>
<feature type="coiled-coil region" evidence="2">
    <location>
        <begin position="150"/>
        <end position="177"/>
    </location>
</feature>
<dbReference type="PROSITE" id="PS50005">
    <property type="entry name" value="TPR"/>
    <property type="match status" value="1"/>
</dbReference>
<evidence type="ECO:0000313" key="6">
    <source>
        <dbReference type="Proteomes" id="UP000095439"/>
    </source>
</evidence>
<accession>A0A174AFV6</accession>
<keyword evidence="3" id="KW-1133">Transmembrane helix</keyword>
<feature type="domain" description="Zinc-ribbon" evidence="4">
    <location>
        <begin position="3"/>
        <end position="23"/>
    </location>
</feature>
<dbReference type="InterPro" id="IPR026870">
    <property type="entry name" value="Zinc_ribbon_dom"/>
</dbReference>
<dbReference type="Pfam" id="PF13240">
    <property type="entry name" value="Zn_Ribbon_1"/>
    <property type="match status" value="1"/>
</dbReference>
<evidence type="ECO:0000256" key="3">
    <source>
        <dbReference type="SAM" id="Phobius"/>
    </source>
</evidence>